<dbReference type="STRING" id="405564.SAMN04487905_1037"/>
<dbReference type="Pfam" id="PF00589">
    <property type="entry name" value="Phage_integrase"/>
    <property type="match status" value="1"/>
</dbReference>
<dbReference type="GO" id="GO:0006310">
    <property type="term" value="P:DNA recombination"/>
    <property type="evidence" value="ECO:0007669"/>
    <property type="project" value="UniProtKB-KW"/>
</dbReference>
<evidence type="ECO:0000256" key="1">
    <source>
        <dbReference type="ARBA" id="ARBA00023125"/>
    </source>
</evidence>
<dbReference type="InterPro" id="IPR050090">
    <property type="entry name" value="Tyrosine_recombinase_XerCD"/>
</dbReference>
<dbReference type="GO" id="GO:0015074">
    <property type="term" value="P:DNA integration"/>
    <property type="evidence" value="ECO:0007669"/>
    <property type="project" value="InterPro"/>
</dbReference>
<dbReference type="InterPro" id="IPR010998">
    <property type="entry name" value="Integrase_recombinase_N"/>
</dbReference>
<dbReference type="AlphaFoldDB" id="A0A1H0RCR4"/>
<protein>
    <submittedName>
        <fullName evidence="5">Site-specific recombinase XerD</fullName>
    </submittedName>
</protein>
<organism evidence="5 6">
    <name type="scientific">Actinopolyspora xinjiangensis</name>
    <dbReference type="NCBI Taxonomy" id="405564"/>
    <lineage>
        <taxon>Bacteria</taxon>
        <taxon>Bacillati</taxon>
        <taxon>Actinomycetota</taxon>
        <taxon>Actinomycetes</taxon>
        <taxon>Actinopolysporales</taxon>
        <taxon>Actinopolysporaceae</taxon>
        <taxon>Actinopolyspora</taxon>
    </lineage>
</organism>
<feature type="region of interest" description="Disordered" evidence="3">
    <location>
        <begin position="293"/>
        <end position="321"/>
    </location>
</feature>
<feature type="region of interest" description="Disordered" evidence="3">
    <location>
        <begin position="404"/>
        <end position="429"/>
    </location>
</feature>
<proteinExistence type="predicted"/>
<dbReference type="PANTHER" id="PTHR30349">
    <property type="entry name" value="PHAGE INTEGRASE-RELATED"/>
    <property type="match status" value="1"/>
</dbReference>
<dbReference type="InterPro" id="IPR011010">
    <property type="entry name" value="DNA_brk_join_enz"/>
</dbReference>
<keyword evidence="6" id="KW-1185">Reference proteome</keyword>
<feature type="region of interest" description="Disordered" evidence="3">
    <location>
        <begin position="95"/>
        <end position="114"/>
    </location>
</feature>
<reference evidence="6" key="1">
    <citation type="submission" date="2016-10" db="EMBL/GenBank/DDBJ databases">
        <authorList>
            <person name="Varghese N."/>
            <person name="Submissions S."/>
        </authorList>
    </citation>
    <scope>NUCLEOTIDE SEQUENCE [LARGE SCALE GENOMIC DNA]</scope>
    <source>
        <strain evidence="6">DSM 46732</strain>
    </source>
</reference>
<dbReference type="Gene3D" id="1.10.443.10">
    <property type="entry name" value="Intergrase catalytic core"/>
    <property type="match status" value="1"/>
</dbReference>
<keyword evidence="2" id="KW-0233">DNA recombination</keyword>
<feature type="compositionally biased region" description="Polar residues" evidence="3">
    <location>
        <begin position="305"/>
        <end position="318"/>
    </location>
</feature>
<dbReference type="PANTHER" id="PTHR30349:SF81">
    <property type="entry name" value="TYROSINE RECOMBINASE XERC"/>
    <property type="match status" value="1"/>
</dbReference>
<sequence>MKMTKNSPLERATSKTPKTGHPPELWPGAEQPVRLLAAIADWLAGYGNTATRRTYATGLGLPVGPEELADWAATESGPPGWAATVDAYAAVLGLDPRAPSPQTSTRRPPPAGPGRLRDLHWLRWCSAHRIDPLAARSAHVKAWLDELTTAEAAHSTRERMLATLKALYAHLAETGLTTGNPAALNRRRLGLSGNRETGHALNLTVEQVRALHAAAATPRRGASPMDTARATAVVALLTLGLRVSEMCALNRADLHTTRGRRALRVPGKGDKPRIVYLPESVETALTDYLHTHDATHRTNRPAHRGQTSSGPQPLISTRSGRRCTRQGLWQLLRRLAATSPELHEIAEALHPHALRHFYVTTAVEAGAALANVQADLGHTSIATTQSVYNHAARHPERSAADLVATTLYPTSPEEDDTTDTAEPKEDAGD</sequence>
<dbReference type="SUPFAM" id="SSF56349">
    <property type="entry name" value="DNA breaking-rejoining enzymes"/>
    <property type="match status" value="1"/>
</dbReference>
<dbReference type="Proteomes" id="UP000199497">
    <property type="component" value="Unassembled WGS sequence"/>
</dbReference>
<feature type="compositionally biased region" description="Low complexity" evidence="3">
    <location>
        <begin position="96"/>
        <end position="106"/>
    </location>
</feature>
<dbReference type="InterPro" id="IPR013762">
    <property type="entry name" value="Integrase-like_cat_sf"/>
</dbReference>
<dbReference type="InterPro" id="IPR002104">
    <property type="entry name" value="Integrase_catalytic"/>
</dbReference>
<dbReference type="PROSITE" id="PS51898">
    <property type="entry name" value="TYR_RECOMBINASE"/>
    <property type="match status" value="1"/>
</dbReference>
<keyword evidence="1" id="KW-0238">DNA-binding</keyword>
<name>A0A1H0RCR4_9ACTN</name>
<evidence type="ECO:0000256" key="3">
    <source>
        <dbReference type="SAM" id="MobiDB-lite"/>
    </source>
</evidence>
<dbReference type="GO" id="GO:0003677">
    <property type="term" value="F:DNA binding"/>
    <property type="evidence" value="ECO:0007669"/>
    <property type="project" value="UniProtKB-KW"/>
</dbReference>
<dbReference type="Gene3D" id="1.10.150.130">
    <property type="match status" value="1"/>
</dbReference>
<feature type="region of interest" description="Disordered" evidence="3">
    <location>
        <begin position="1"/>
        <end position="26"/>
    </location>
</feature>
<evidence type="ECO:0000256" key="2">
    <source>
        <dbReference type="ARBA" id="ARBA00023172"/>
    </source>
</evidence>
<evidence type="ECO:0000313" key="6">
    <source>
        <dbReference type="Proteomes" id="UP000199497"/>
    </source>
</evidence>
<dbReference type="EMBL" id="FNJR01000003">
    <property type="protein sequence ID" value="SDP27231.1"/>
    <property type="molecule type" value="Genomic_DNA"/>
</dbReference>
<gene>
    <name evidence="5" type="ORF">SAMN04487905_1037</name>
</gene>
<evidence type="ECO:0000259" key="4">
    <source>
        <dbReference type="PROSITE" id="PS51898"/>
    </source>
</evidence>
<accession>A0A1H0RCR4</accession>
<evidence type="ECO:0000313" key="5">
    <source>
        <dbReference type="EMBL" id="SDP27231.1"/>
    </source>
</evidence>
<feature type="domain" description="Tyr recombinase" evidence="4">
    <location>
        <begin position="198"/>
        <end position="401"/>
    </location>
</feature>